<dbReference type="GO" id="GO:0000124">
    <property type="term" value="C:SAGA complex"/>
    <property type="evidence" value="ECO:0007669"/>
    <property type="project" value="InterPro"/>
</dbReference>
<feature type="compositionally biased region" description="Gly residues" evidence="6">
    <location>
        <begin position="112"/>
        <end position="126"/>
    </location>
</feature>
<reference evidence="8" key="1">
    <citation type="submission" date="2021-01" db="UniProtKB">
        <authorList>
            <consortium name="EnsemblPlants"/>
        </authorList>
    </citation>
    <scope>IDENTIFICATION</scope>
</reference>
<dbReference type="GO" id="GO:0046982">
    <property type="term" value="F:protein heterodimerization activity"/>
    <property type="evidence" value="ECO:0007669"/>
    <property type="project" value="InterPro"/>
</dbReference>
<feature type="compositionally biased region" description="Polar residues" evidence="6">
    <location>
        <begin position="276"/>
        <end position="286"/>
    </location>
</feature>
<accession>A0A7N0SZ36</accession>
<evidence type="ECO:0000313" key="9">
    <source>
        <dbReference type="Proteomes" id="UP000594263"/>
    </source>
</evidence>
<dbReference type="GO" id="GO:0017025">
    <property type="term" value="F:TBP-class protein binding"/>
    <property type="evidence" value="ECO:0007669"/>
    <property type="project" value="TreeGrafter"/>
</dbReference>
<comment type="similarity">
    <text evidence="2">Belongs to the TAF12 family.</text>
</comment>
<feature type="compositionally biased region" description="Low complexity" evidence="6">
    <location>
        <begin position="296"/>
        <end position="318"/>
    </location>
</feature>
<dbReference type="Proteomes" id="UP000594263">
    <property type="component" value="Unplaced"/>
</dbReference>
<name>A0A7N0SZ36_KALFE</name>
<evidence type="ECO:0000259" key="7">
    <source>
        <dbReference type="Pfam" id="PF03847"/>
    </source>
</evidence>
<feature type="compositionally biased region" description="Polar residues" evidence="6">
    <location>
        <begin position="232"/>
        <end position="262"/>
    </location>
</feature>
<dbReference type="OMA" id="HPSCNEP"/>
<dbReference type="InterPro" id="IPR037794">
    <property type="entry name" value="TAF12"/>
</dbReference>
<feature type="compositionally biased region" description="Low complexity" evidence="6">
    <location>
        <begin position="154"/>
        <end position="167"/>
    </location>
</feature>
<dbReference type="SUPFAM" id="SSF47113">
    <property type="entry name" value="Histone-fold"/>
    <property type="match status" value="1"/>
</dbReference>
<feature type="compositionally biased region" description="Pro residues" evidence="6">
    <location>
        <begin position="59"/>
        <end position="73"/>
    </location>
</feature>
<dbReference type="InterPro" id="IPR009072">
    <property type="entry name" value="Histone-fold"/>
</dbReference>
<evidence type="ECO:0000313" key="8">
    <source>
        <dbReference type="EnsemblPlants" id="Kaladp0014s0034.1.v1.1"/>
    </source>
</evidence>
<feature type="compositionally biased region" description="Polar residues" evidence="6">
    <location>
        <begin position="176"/>
        <end position="189"/>
    </location>
</feature>
<feature type="compositionally biased region" description="Polar residues" evidence="6">
    <location>
        <begin position="208"/>
        <end position="223"/>
    </location>
</feature>
<dbReference type="Gramene" id="Kaladp0014s0034.2.v1.1">
    <property type="protein sequence ID" value="Kaladp0014s0034.2.v1.1"/>
    <property type="gene ID" value="Kaladp0014s0034.v1.1"/>
</dbReference>
<organism evidence="8 9">
    <name type="scientific">Kalanchoe fedtschenkoi</name>
    <name type="common">Lavender scallops</name>
    <name type="synonym">South American air plant</name>
    <dbReference type="NCBI Taxonomy" id="63787"/>
    <lineage>
        <taxon>Eukaryota</taxon>
        <taxon>Viridiplantae</taxon>
        <taxon>Streptophyta</taxon>
        <taxon>Embryophyta</taxon>
        <taxon>Tracheophyta</taxon>
        <taxon>Spermatophyta</taxon>
        <taxon>Magnoliopsida</taxon>
        <taxon>eudicotyledons</taxon>
        <taxon>Gunneridae</taxon>
        <taxon>Pentapetalae</taxon>
        <taxon>Saxifragales</taxon>
        <taxon>Crassulaceae</taxon>
        <taxon>Kalanchoe</taxon>
    </lineage>
</organism>
<dbReference type="CDD" id="cd07981">
    <property type="entry name" value="HFD_TAF12"/>
    <property type="match status" value="1"/>
</dbReference>
<dbReference type="GO" id="GO:0051123">
    <property type="term" value="P:RNA polymerase II preinitiation complex assembly"/>
    <property type="evidence" value="ECO:0007669"/>
    <property type="project" value="TreeGrafter"/>
</dbReference>
<dbReference type="EnsemblPlants" id="Kaladp0014s0034.1.v1.1">
    <property type="protein sequence ID" value="Kaladp0014s0034.1.v1.1"/>
    <property type="gene ID" value="Kaladp0014s0034.v1.1"/>
</dbReference>
<dbReference type="Pfam" id="PF03847">
    <property type="entry name" value="TFIID_20kDa"/>
    <property type="match status" value="1"/>
</dbReference>
<feature type="compositionally biased region" description="Low complexity" evidence="6">
    <location>
        <begin position="100"/>
        <end position="111"/>
    </location>
</feature>
<dbReference type="PANTHER" id="PTHR12264:SF21">
    <property type="entry name" value="TRANSCRIPTION INITIATION FACTOR TFIID SUBUNIT 12"/>
    <property type="match status" value="1"/>
</dbReference>
<proteinExistence type="inferred from homology"/>
<evidence type="ECO:0000256" key="2">
    <source>
        <dbReference type="ARBA" id="ARBA00007530"/>
    </source>
</evidence>
<dbReference type="GO" id="GO:0005669">
    <property type="term" value="C:transcription factor TFIID complex"/>
    <property type="evidence" value="ECO:0007669"/>
    <property type="project" value="InterPro"/>
</dbReference>
<protein>
    <recommendedName>
        <fullName evidence="7">Transcription initiation factor TFIID subunit 12 domain-containing protein</fullName>
    </recommendedName>
</protein>
<dbReference type="PANTHER" id="PTHR12264">
    <property type="entry name" value="TRANSCRIPTION INITIATION FACTOR TFIID SUBUNIT 12"/>
    <property type="match status" value="1"/>
</dbReference>
<evidence type="ECO:0000256" key="5">
    <source>
        <dbReference type="ARBA" id="ARBA00023242"/>
    </source>
</evidence>
<keyword evidence="3" id="KW-0805">Transcription regulation</keyword>
<dbReference type="GO" id="GO:0003677">
    <property type="term" value="F:DNA binding"/>
    <property type="evidence" value="ECO:0007669"/>
    <property type="project" value="TreeGrafter"/>
</dbReference>
<dbReference type="PRINTS" id="PR01217">
    <property type="entry name" value="PRICHEXTENSN"/>
</dbReference>
<dbReference type="Gene3D" id="1.10.20.10">
    <property type="entry name" value="Histone, subunit A"/>
    <property type="match status" value="1"/>
</dbReference>
<dbReference type="EnsemblPlants" id="Kaladp0014s0034.2.v1.1">
    <property type="protein sequence ID" value="Kaladp0014s0034.2.v1.1"/>
    <property type="gene ID" value="Kaladp0014s0034.v1.1"/>
</dbReference>
<keyword evidence="4" id="KW-0804">Transcription</keyword>
<keyword evidence="5" id="KW-0539">Nucleus</keyword>
<keyword evidence="9" id="KW-1185">Reference proteome</keyword>
<feature type="region of interest" description="Disordered" evidence="6">
    <location>
        <begin position="1"/>
        <end position="372"/>
    </location>
</feature>
<dbReference type="InterPro" id="IPR003228">
    <property type="entry name" value="TFIID_TAF12_dom"/>
</dbReference>
<feature type="domain" description="Transcription initiation factor TFIID subunit 12" evidence="7">
    <location>
        <begin position="377"/>
        <end position="444"/>
    </location>
</feature>
<evidence type="ECO:0000256" key="3">
    <source>
        <dbReference type="ARBA" id="ARBA00023015"/>
    </source>
</evidence>
<feature type="compositionally biased region" description="Polar residues" evidence="6">
    <location>
        <begin position="321"/>
        <end position="332"/>
    </location>
</feature>
<dbReference type="FunFam" id="1.10.20.10:FF:000011">
    <property type="entry name" value="Transcription initiation factor TFIID subunit 12"/>
    <property type="match status" value="1"/>
</dbReference>
<evidence type="ECO:0000256" key="1">
    <source>
        <dbReference type="ARBA" id="ARBA00004123"/>
    </source>
</evidence>
<dbReference type="AlphaFoldDB" id="A0A7N0SZ36"/>
<evidence type="ECO:0000256" key="6">
    <source>
        <dbReference type="SAM" id="MobiDB-lite"/>
    </source>
</evidence>
<feature type="compositionally biased region" description="Pro residues" evidence="6">
    <location>
        <begin position="1"/>
        <end position="51"/>
    </location>
</feature>
<evidence type="ECO:0000256" key="4">
    <source>
        <dbReference type="ARBA" id="ARBA00023163"/>
    </source>
</evidence>
<sequence>MEQQQPNPPPSDPTPPPQTTTTPPPPSSSTNLPSPPISSTPNPQNPSPNPNPNNNKPPLTQPQPQPPYTPPPQQQSQPANAQSRLGRPQWPQHQPSHLPAAGAQSVAALAAPGGGQPAGSQRGGMAIGVPAAPQTAPYSPSFGQHQFAGLGRGSVSAPESSAGPSAPQVRPPVPGYQNTVSSGLGSATQMRPGAISVHQQPRPAPVRSITNPNNHPSNAQNLPGHSLLRGSSVGSPGLNSPSALQSPQLRGQPQPWLASSQGKPPLPSHTYRGQMDPQSMQQRSHVPQQQPPPGPSQQMQAPPSQQQPQSFSPHQQDPFRQAQSARPGSSLSPQPPAARGLGHPRPPSFGSAQPFHPGAHTGSAAVDANESSSSILSKRSIHELVNQVDPSEKLDPEVVDVLVDIAEDFVDSITTFGCSLAKHRKSNTLEAKDILLHLERNWNLTIPGFGGDEIKSYRKPVLNDIHRERLAAVKKSMGAETASAKNLPGQPASKGAVRAPATAMDAQP</sequence>
<feature type="region of interest" description="Disordered" evidence="6">
    <location>
        <begin position="476"/>
        <end position="508"/>
    </location>
</feature>
<comment type="subcellular location">
    <subcellularLocation>
        <location evidence="1">Nucleus</location>
    </subcellularLocation>
</comment>
<dbReference type="Gramene" id="Kaladp0014s0034.1.v1.1">
    <property type="protein sequence ID" value="Kaladp0014s0034.1.v1.1"/>
    <property type="gene ID" value="Kaladp0014s0034.v1.1"/>
</dbReference>